<keyword evidence="3" id="KW-1185">Reference proteome</keyword>
<feature type="compositionally biased region" description="Polar residues" evidence="1">
    <location>
        <begin position="167"/>
        <end position="179"/>
    </location>
</feature>
<feature type="compositionally biased region" description="Low complexity" evidence="1">
    <location>
        <begin position="431"/>
        <end position="457"/>
    </location>
</feature>
<organism evidence="2 3">
    <name type="scientific">Phycomyces blakesleeanus</name>
    <dbReference type="NCBI Taxonomy" id="4837"/>
    <lineage>
        <taxon>Eukaryota</taxon>
        <taxon>Fungi</taxon>
        <taxon>Fungi incertae sedis</taxon>
        <taxon>Mucoromycota</taxon>
        <taxon>Mucoromycotina</taxon>
        <taxon>Mucoromycetes</taxon>
        <taxon>Mucorales</taxon>
        <taxon>Phycomycetaceae</taxon>
        <taxon>Phycomyces</taxon>
    </lineage>
</organism>
<name>A0ABR3AIS6_PHYBL</name>
<gene>
    <name evidence="2" type="ORF">J3Q64DRAFT_1777176</name>
</gene>
<protein>
    <submittedName>
        <fullName evidence="2">Uncharacterized protein</fullName>
    </submittedName>
</protein>
<feature type="compositionally biased region" description="Low complexity" evidence="1">
    <location>
        <begin position="626"/>
        <end position="637"/>
    </location>
</feature>
<feature type="compositionally biased region" description="Polar residues" evidence="1">
    <location>
        <begin position="348"/>
        <end position="358"/>
    </location>
</feature>
<feature type="region of interest" description="Disordered" evidence="1">
    <location>
        <begin position="328"/>
        <end position="389"/>
    </location>
</feature>
<dbReference type="EMBL" id="JBCLYO010000040">
    <property type="protein sequence ID" value="KAL0074680.1"/>
    <property type="molecule type" value="Genomic_DNA"/>
</dbReference>
<feature type="compositionally biased region" description="Polar residues" evidence="1">
    <location>
        <begin position="494"/>
        <end position="507"/>
    </location>
</feature>
<feature type="compositionally biased region" description="Low complexity" evidence="1">
    <location>
        <begin position="518"/>
        <end position="542"/>
    </location>
</feature>
<feature type="compositionally biased region" description="Gly residues" evidence="1">
    <location>
        <begin position="594"/>
        <end position="604"/>
    </location>
</feature>
<evidence type="ECO:0000313" key="3">
    <source>
        <dbReference type="Proteomes" id="UP001448207"/>
    </source>
</evidence>
<feature type="region of interest" description="Disordered" evidence="1">
    <location>
        <begin position="581"/>
        <end position="608"/>
    </location>
</feature>
<feature type="region of interest" description="Disordered" evidence="1">
    <location>
        <begin position="626"/>
        <end position="660"/>
    </location>
</feature>
<feature type="region of interest" description="Disordered" evidence="1">
    <location>
        <begin position="164"/>
        <end position="185"/>
    </location>
</feature>
<feature type="compositionally biased region" description="Low complexity" evidence="1">
    <location>
        <begin position="581"/>
        <end position="593"/>
    </location>
</feature>
<evidence type="ECO:0000256" key="1">
    <source>
        <dbReference type="SAM" id="MobiDB-lite"/>
    </source>
</evidence>
<feature type="compositionally biased region" description="Polar residues" evidence="1">
    <location>
        <begin position="372"/>
        <end position="386"/>
    </location>
</feature>
<comment type="caution">
    <text evidence="2">The sequence shown here is derived from an EMBL/GenBank/DDBJ whole genome shotgun (WGS) entry which is preliminary data.</text>
</comment>
<sequence length="682" mass="72301">MKQDQPDCSLADQTSTHTKEQQQHLSANGQQFTMADKAVLQLLTKLDEGAQTIANLRGILTLKTAELNELMAQLEITNQVVYDVECTTAQIETMLKEMGIADDLKPHSRETILMNAEASLDSAIKSANSLYASSASASIAGTGGASIDQDGNVNNFYRFSTGRRPSLASNHSTHSSNSGIEAEKRERTNYAPKYATKIRYKPDTKHILRQLNDLIFQLELDSGKFFEAVGTTTDVQVLQKVLIDLGIAKTIALSAKSHLKRRTILLRSGRRRNTEQIRLLGEKIRESEALWKAHAKDTPLLVDGKDIIAILDREDDLLAKNLPVHPDRVPFDIQGKQSPPPTSPSNSRTIRNSLSQTEMALMSRPGRPGHSRTPSLHGSTSTTDTSMLPVPVSTTTVATAVPMNVARSSPPPPLPPVPAVLSVTIMSNNNNNNSMLKSSTPTTPTAATTPTSTSTSTIGFSNAVSPAMFPLPKKVPISHRHSANARPGPLVKVATSTPRVRTNSLTIKTKDSQKQAQSSTNTSSTPTANYNNSNNSNNSNNNAYGLSAAATTGGNMNSAGNYSNIKSSKLAIASRPGLMSQYSQQSPLQSSIGSGSGPGLGSGSGSTITATAGTGTGIGIGTGTLSLSSSTTTGPAPIDSTASTALKKTGKAGQRGPGSTLRLRSMLARRNQPQAKLNDNDA</sequence>
<feature type="region of interest" description="Disordered" evidence="1">
    <location>
        <begin position="431"/>
        <end position="459"/>
    </location>
</feature>
<dbReference type="Proteomes" id="UP001448207">
    <property type="component" value="Unassembled WGS sequence"/>
</dbReference>
<proteinExistence type="predicted"/>
<evidence type="ECO:0000313" key="2">
    <source>
        <dbReference type="EMBL" id="KAL0074680.1"/>
    </source>
</evidence>
<accession>A0ABR3AIS6</accession>
<feature type="region of interest" description="Disordered" evidence="1">
    <location>
        <begin position="1"/>
        <end position="28"/>
    </location>
</feature>
<feature type="region of interest" description="Disordered" evidence="1">
    <location>
        <begin position="478"/>
        <end position="543"/>
    </location>
</feature>
<reference evidence="2 3" key="1">
    <citation type="submission" date="2024-04" db="EMBL/GenBank/DDBJ databases">
        <title>Symmetric and asymmetric DNA N6-adenine methylation regulates different biological responses in Mucorales.</title>
        <authorList>
            <consortium name="Lawrence Berkeley National Laboratory"/>
            <person name="Lax C."/>
            <person name="Mondo S.J."/>
            <person name="Osorio-Concepcion M."/>
            <person name="Muszewska A."/>
            <person name="Corrochano-Luque M."/>
            <person name="Gutierrez G."/>
            <person name="Riley R."/>
            <person name="Lipzen A."/>
            <person name="Guo J."/>
            <person name="Hundley H."/>
            <person name="Amirebrahimi M."/>
            <person name="Ng V."/>
            <person name="Lorenzo-Gutierrez D."/>
            <person name="Binder U."/>
            <person name="Yang J."/>
            <person name="Song Y."/>
            <person name="Canovas D."/>
            <person name="Navarro E."/>
            <person name="Freitag M."/>
            <person name="Gabaldon T."/>
            <person name="Grigoriev I.V."/>
            <person name="Corrochano L.M."/>
            <person name="Nicolas F.E."/>
            <person name="Garre V."/>
        </authorList>
    </citation>
    <scope>NUCLEOTIDE SEQUENCE [LARGE SCALE GENOMIC DNA]</scope>
    <source>
        <strain evidence="2 3">L51</strain>
    </source>
</reference>